<comment type="caution">
    <text evidence="4">The sequence shown here is derived from an EMBL/GenBank/DDBJ whole genome shotgun (WGS) entry which is preliminary data.</text>
</comment>
<dbReference type="Pfam" id="PF13181">
    <property type="entry name" value="TPR_8"/>
    <property type="match status" value="1"/>
</dbReference>
<evidence type="ECO:0000313" key="4">
    <source>
        <dbReference type="EMBL" id="EAK9939815.1"/>
    </source>
</evidence>
<dbReference type="InterPro" id="IPR050498">
    <property type="entry name" value="Ycf3"/>
</dbReference>
<dbReference type="AlphaFoldDB" id="A0A5L8LMG1"/>
<evidence type="ECO:0000256" key="1">
    <source>
        <dbReference type="ARBA" id="ARBA00022737"/>
    </source>
</evidence>
<protein>
    <submittedName>
        <fullName evidence="4">Uncharacterized protein</fullName>
    </submittedName>
</protein>
<proteinExistence type="predicted"/>
<dbReference type="EMBL" id="AACKMK010000002">
    <property type="protein sequence ID" value="EAK9939815.1"/>
    <property type="molecule type" value="Genomic_DNA"/>
</dbReference>
<dbReference type="InterPro" id="IPR019734">
    <property type="entry name" value="TPR_rpt"/>
</dbReference>
<evidence type="ECO:0000256" key="3">
    <source>
        <dbReference type="PROSITE-ProRule" id="PRU00339"/>
    </source>
</evidence>
<dbReference type="SMART" id="SM00028">
    <property type="entry name" value="TPR"/>
    <property type="match status" value="3"/>
</dbReference>
<dbReference type="PROSITE" id="PS50005">
    <property type="entry name" value="TPR"/>
    <property type="match status" value="1"/>
</dbReference>
<keyword evidence="1" id="KW-0677">Repeat</keyword>
<dbReference type="Gene3D" id="1.25.40.10">
    <property type="entry name" value="Tetratricopeptide repeat domain"/>
    <property type="match status" value="1"/>
</dbReference>
<name>A0A5L8LMG1_CAMLA</name>
<dbReference type="SUPFAM" id="SSF48452">
    <property type="entry name" value="TPR-like"/>
    <property type="match status" value="1"/>
</dbReference>
<dbReference type="InterPro" id="IPR011990">
    <property type="entry name" value="TPR-like_helical_dom_sf"/>
</dbReference>
<feature type="repeat" description="TPR" evidence="3">
    <location>
        <begin position="71"/>
        <end position="104"/>
    </location>
</feature>
<organism evidence="4">
    <name type="scientific">Campylobacter lari</name>
    <dbReference type="NCBI Taxonomy" id="201"/>
    <lineage>
        <taxon>Bacteria</taxon>
        <taxon>Pseudomonadati</taxon>
        <taxon>Campylobacterota</taxon>
        <taxon>Epsilonproteobacteria</taxon>
        <taxon>Campylobacterales</taxon>
        <taxon>Campylobacteraceae</taxon>
        <taxon>Campylobacter</taxon>
    </lineage>
</organism>
<accession>A0A5L8LMG1</accession>
<dbReference type="PANTHER" id="PTHR44858:SF1">
    <property type="entry name" value="UDP-N-ACETYLGLUCOSAMINE--PEPTIDE N-ACETYLGLUCOSAMINYLTRANSFERASE SPINDLY-RELATED"/>
    <property type="match status" value="1"/>
</dbReference>
<reference evidence="4" key="1">
    <citation type="submission" date="2018-05" db="EMBL/GenBank/DDBJ databases">
        <authorList>
            <consortium name="PulseNet: The National Subtyping Network for Foodborne Disease Surveillance"/>
            <person name="Tarr C.L."/>
            <person name="Trees E."/>
            <person name="Katz L.S."/>
            <person name="Carleton-Romer H.A."/>
            <person name="Stroika S."/>
            <person name="Kucerova Z."/>
            <person name="Roache K.F."/>
            <person name="Sabol A.L."/>
            <person name="Besser J."/>
            <person name="Gerner-Smidt P."/>
        </authorList>
    </citation>
    <scope>NUCLEOTIDE SEQUENCE</scope>
    <source>
        <strain evidence="4">2008D-7097</strain>
    </source>
</reference>
<sequence length="121" mass="14224">MLLEAYHNRALCRFNCLKFQEALKHATIAVEFDPSNVFLFNFLGLCNFKLDLLQEAILAFNKTIALNNAYYLAYFNRARVYILLDEHTKALKDLQTCIYLAPEYYMAYYTRFITLLSVDPK</sequence>
<dbReference type="PANTHER" id="PTHR44858">
    <property type="entry name" value="TETRATRICOPEPTIDE REPEAT PROTEIN 6"/>
    <property type="match status" value="1"/>
</dbReference>
<keyword evidence="2 3" id="KW-0802">TPR repeat</keyword>
<gene>
    <name evidence="4" type="ORF">A0Y42_03125</name>
</gene>
<evidence type="ECO:0000256" key="2">
    <source>
        <dbReference type="ARBA" id="ARBA00022803"/>
    </source>
</evidence>